<reference evidence="2 3" key="1">
    <citation type="submission" date="2019-07" db="EMBL/GenBank/DDBJ databases">
        <title>Genomic Encyclopedia of Type Strains, Phase I: the one thousand microbial genomes (KMG-I) project.</title>
        <authorList>
            <person name="Kyrpides N."/>
        </authorList>
    </citation>
    <scope>NUCLEOTIDE SEQUENCE [LARGE SCALE GENOMIC DNA]</scope>
    <source>
        <strain evidence="2 3">DSM 16647</strain>
    </source>
</reference>
<dbReference type="GO" id="GO:0050043">
    <property type="term" value="F:lactate racemase activity"/>
    <property type="evidence" value="ECO:0007669"/>
    <property type="project" value="InterPro"/>
</dbReference>
<name>A0A5S5AU46_9FIRM</name>
<dbReference type="Pfam" id="PF09861">
    <property type="entry name" value="Lar_N"/>
    <property type="match status" value="1"/>
</dbReference>
<dbReference type="OrthoDB" id="9788398at2"/>
<evidence type="ECO:0000313" key="3">
    <source>
        <dbReference type="Proteomes" id="UP000322294"/>
    </source>
</evidence>
<sequence length="415" mass="45662">MNFPKVCKIRQKFNTDKIENIEEEIHRQFTEIRAQDMVKPGMRIAVTAGSRGIANIQKILRTVCEYLRSLGAHPFIVPSMGSHGGATAVGQVKVLEKLGITEEFIGVPILSSMDVVELGETSKGVKVYMDKIAYNSDGIVVVNRVKPHTDFSGEIESGLLKMIAVGLGKDKGCSAMHAGGLADTIPEAANLALKKAPILFGLAILENSKDETYKLKALLPVDFEREEKLLLKEAKSLVPKLPVDGLDVLIVQNMGKIYSGTGMDTKVIGRIRVFGEREPEVPKINKIVVLDLDEKSYGNALGIGLADITTRRLYEKIDFNVTYANTIPTTYLERGKIPVVISDDREAILTALKTIGNVSVEEVKLAIVKNTLHLDELYMTKPAVNAIRDKSAVEILEEDVELTFDEENCLKLSWA</sequence>
<proteinExistence type="predicted"/>
<evidence type="ECO:0000313" key="2">
    <source>
        <dbReference type="EMBL" id="TYP55452.1"/>
    </source>
</evidence>
<evidence type="ECO:0000259" key="1">
    <source>
        <dbReference type="Pfam" id="PF09861"/>
    </source>
</evidence>
<dbReference type="Proteomes" id="UP000322294">
    <property type="component" value="Unassembled WGS sequence"/>
</dbReference>
<keyword evidence="3" id="KW-1185">Reference proteome</keyword>
<feature type="domain" description="LarA-like N-terminal" evidence="1">
    <location>
        <begin position="14"/>
        <end position="179"/>
    </location>
</feature>
<dbReference type="Gene3D" id="3.40.50.11440">
    <property type="match status" value="1"/>
</dbReference>
<gene>
    <name evidence="2" type="ORF">LZ11_01167</name>
</gene>
<dbReference type="InterPro" id="IPR018657">
    <property type="entry name" value="LarA-like_N"/>
</dbReference>
<comment type="caution">
    <text evidence="2">The sequence shown here is derived from an EMBL/GenBank/DDBJ whole genome shotgun (WGS) entry which is preliminary data.</text>
</comment>
<protein>
    <submittedName>
        <fullName evidence="2">Uncharacterized protein DUF2088</fullName>
    </submittedName>
</protein>
<dbReference type="AlphaFoldDB" id="A0A5S5AU46"/>
<dbReference type="EMBL" id="VNHO01000010">
    <property type="protein sequence ID" value="TYP55452.1"/>
    <property type="molecule type" value="Genomic_DNA"/>
</dbReference>
<organism evidence="2 3">
    <name type="scientific">Thermosediminibacter litoriperuensis</name>
    <dbReference type="NCBI Taxonomy" id="291989"/>
    <lineage>
        <taxon>Bacteria</taxon>
        <taxon>Bacillati</taxon>
        <taxon>Bacillota</taxon>
        <taxon>Clostridia</taxon>
        <taxon>Thermosediminibacterales</taxon>
        <taxon>Thermosediminibacteraceae</taxon>
        <taxon>Thermosediminibacter</taxon>
    </lineage>
</organism>
<accession>A0A5S5AU46</accession>
<dbReference type="RefSeq" id="WP_148866939.1">
    <property type="nucleotide sequence ID" value="NZ_VNHO01000010.1"/>
</dbReference>